<evidence type="ECO:0000313" key="2">
    <source>
        <dbReference type="EMBL" id="KHJ87119.1"/>
    </source>
</evidence>
<dbReference type="InterPro" id="IPR036465">
    <property type="entry name" value="vWFA_dom_sf"/>
</dbReference>
<dbReference type="Gene3D" id="3.40.50.410">
    <property type="entry name" value="von Willebrand factor, type A domain"/>
    <property type="match status" value="1"/>
</dbReference>
<feature type="non-terminal residue" evidence="2">
    <location>
        <position position="1"/>
    </location>
</feature>
<dbReference type="OrthoDB" id="5787264at2759"/>
<dbReference type="InterPro" id="IPR002035">
    <property type="entry name" value="VWF_A"/>
</dbReference>
<dbReference type="Pfam" id="PF00092">
    <property type="entry name" value="VWA"/>
    <property type="match status" value="1"/>
</dbReference>
<dbReference type="PANTHER" id="PTHR31024">
    <property type="entry name" value="C-TYPE LECTIN"/>
    <property type="match status" value="1"/>
</dbReference>
<accession>A0A0B1SQB2</accession>
<reference evidence="2 3" key="1">
    <citation type="submission" date="2014-03" db="EMBL/GenBank/DDBJ databases">
        <title>Draft genome of the hookworm Oesophagostomum dentatum.</title>
        <authorList>
            <person name="Mitreva M."/>
        </authorList>
    </citation>
    <scope>NUCLEOTIDE SEQUENCE [LARGE SCALE GENOMIC DNA]</scope>
    <source>
        <strain evidence="2 3">OD-Hann</strain>
    </source>
</reference>
<organism evidence="2 3">
    <name type="scientific">Oesophagostomum dentatum</name>
    <name type="common">Nodular worm</name>
    <dbReference type="NCBI Taxonomy" id="61180"/>
    <lineage>
        <taxon>Eukaryota</taxon>
        <taxon>Metazoa</taxon>
        <taxon>Ecdysozoa</taxon>
        <taxon>Nematoda</taxon>
        <taxon>Chromadorea</taxon>
        <taxon>Rhabditida</taxon>
        <taxon>Rhabditina</taxon>
        <taxon>Rhabditomorpha</taxon>
        <taxon>Strongyloidea</taxon>
        <taxon>Strongylidae</taxon>
        <taxon>Oesophagostomum</taxon>
    </lineage>
</organism>
<dbReference type="SUPFAM" id="SSF53300">
    <property type="entry name" value="vWA-like"/>
    <property type="match status" value="1"/>
</dbReference>
<evidence type="ECO:0000313" key="3">
    <source>
        <dbReference type="Proteomes" id="UP000053660"/>
    </source>
</evidence>
<name>A0A0B1SQB2_OESDE</name>
<dbReference type="EMBL" id="KN558508">
    <property type="protein sequence ID" value="KHJ87119.1"/>
    <property type="molecule type" value="Genomic_DNA"/>
</dbReference>
<feature type="domain" description="VWFA" evidence="1">
    <location>
        <begin position="24"/>
        <end position="137"/>
    </location>
</feature>
<dbReference type="AlphaFoldDB" id="A0A0B1SQB2"/>
<sequence>LLAEDVSSEENRNCSCTAKGLWLDIVFAVDVSVTMSGRSLLQITDNIKSLSSKFTLDRNKQQHVRLSLITFAKDVKVLTYSIPSVEKMVEILNDVNPDESEAKGNYTRAFLECKKIIRDSRDTSRDVIIMYGSSPYT</sequence>
<dbReference type="PROSITE" id="PS50234">
    <property type="entry name" value="VWFA"/>
    <property type="match status" value="1"/>
</dbReference>
<keyword evidence="3" id="KW-1185">Reference proteome</keyword>
<gene>
    <name evidence="2" type="ORF">OESDEN_13113</name>
</gene>
<proteinExistence type="predicted"/>
<protein>
    <recommendedName>
        <fullName evidence="1">VWFA domain-containing protein</fullName>
    </recommendedName>
</protein>
<dbReference type="PANTHER" id="PTHR31024:SF3">
    <property type="entry name" value="C-TYPE LECTIN-RELATED"/>
    <property type="match status" value="1"/>
</dbReference>
<dbReference type="Proteomes" id="UP000053660">
    <property type="component" value="Unassembled WGS sequence"/>
</dbReference>
<evidence type="ECO:0000259" key="1">
    <source>
        <dbReference type="PROSITE" id="PS50234"/>
    </source>
</evidence>